<keyword evidence="2" id="KW-1003">Cell membrane</keyword>
<feature type="transmembrane region" description="Helical" evidence="10">
    <location>
        <begin position="349"/>
        <end position="370"/>
    </location>
</feature>
<dbReference type="GO" id="GO:0004984">
    <property type="term" value="F:olfactory receptor activity"/>
    <property type="evidence" value="ECO:0007669"/>
    <property type="project" value="InterPro"/>
</dbReference>
<keyword evidence="3 10" id="KW-0716">Sensory transduction</keyword>
<keyword evidence="8 10" id="KW-0675">Receptor</keyword>
<evidence type="ECO:0000256" key="7">
    <source>
        <dbReference type="ARBA" id="ARBA00023136"/>
    </source>
</evidence>
<evidence type="ECO:0000313" key="11">
    <source>
        <dbReference type="EMBL" id="KAH0535491.1"/>
    </source>
</evidence>
<feature type="transmembrane region" description="Helical" evidence="10">
    <location>
        <begin position="48"/>
        <end position="71"/>
    </location>
</feature>
<dbReference type="GO" id="GO:0005886">
    <property type="term" value="C:plasma membrane"/>
    <property type="evidence" value="ECO:0007669"/>
    <property type="project" value="UniProtKB-SubCell"/>
</dbReference>
<evidence type="ECO:0000256" key="1">
    <source>
        <dbReference type="ARBA" id="ARBA00004651"/>
    </source>
</evidence>
<comment type="caution">
    <text evidence="11">The sequence shown here is derived from an EMBL/GenBank/DDBJ whole genome shotgun (WGS) entry which is preliminary data.</text>
</comment>
<feature type="transmembrane region" description="Helical" evidence="10">
    <location>
        <begin position="83"/>
        <end position="103"/>
    </location>
</feature>
<dbReference type="InterPro" id="IPR004117">
    <property type="entry name" value="7tm6_olfct_rcpt"/>
</dbReference>
<evidence type="ECO:0000256" key="9">
    <source>
        <dbReference type="ARBA" id="ARBA00023224"/>
    </source>
</evidence>
<comment type="similarity">
    <text evidence="10">Belongs to the insect chemoreceptor superfamily. Heteromeric odorant receptor channel (TC 1.A.69) family.</text>
</comment>
<dbReference type="EMBL" id="JAHXZJ010002982">
    <property type="protein sequence ID" value="KAH0535491.1"/>
    <property type="molecule type" value="Genomic_DNA"/>
</dbReference>
<sequence length="471" mass="54537">MYSADYFSALESFLRRLSEASQPHSDRSSTTDRTWKSLWKMGENIRGAFATALLAYLLNGMILLCLIGYQILVNIMTGPNSDLMLHFTFIFATYFIITTFCIVSEQLIEESNSVCEAFWNTEWYNMPRECIYDIIYCINRSQKPLALQAGKFSYFDSTTLTEDQKNLDDGVKMYDWMRWLSKGIGVWPLAPNDYLFALSYLYFTSVMASALIDLYISLGNLRKVIDNLSESLALMHLYTSTLMLRVHCGKLRYVLTELLKDYKINAFENSTELKIFLAHIKEGKAFAKTVLYFIAVTEVIWYILPVVIISSISVGENDTIPFILPYRFYNIYPISSTRNYILTYIWEGIYFFINSCSHMTSEGFLILFVYQLSGRFAILAERINDLKNNPDMYKSQLKAIVKEHNRLLKIGDYIRDAYATALFAYLINGTILMSMIGYQILLVSKNGYLNIEGRFLLLIYMDFLLEFYDSA</sequence>
<dbReference type="Pfam" id="PF02949">
    <property type="entry name" value="7tm_6"/>
    <property type="match status" value="2"/>
</dbReference>
<dbReference type="PANTHER" id="PTHR21137">
    <property type="entry name" value="ODORANT RECEPTOR"/>
    <property type="match status" value="1"/>
</dbReference>
<evidence type="ECO:0000256" key="3">
    <source>
        <dbReference type="ARBA" id="ARBA00022606"/>
    </source>
</evidence>
<evidence type="ECO:0000256" key="8">
    <source>
        <dbReference type="ARBA" id="ARBA00023170"/>
    </source>
</evidence>
<dbReference type="GO" id="GO:0005549">
    <property type="term" value="F:odorant binding"/>
    <property type="evidence" value="ECO:0007669"/>
    <property type="project" value="InterPro"/>
</dbReference>
<gene>
    <name evidence="11" type="ORF">KQX54_016808</name>
</gene>
<protein>
    <recommendedName>
        <fullName evidence="10">Odorant receptor</fullName>
    </recommendedName>
</protein>
<keyword evidence="4 10" id="KW-0812">Transmembrane</keyword>
<evidence type="ECO:0000256" key="2">
    <source>
        <dbReference type="ARBA" id="ARBA00022475"/>
    </source>
</evidence>
<evidence type="ECO:0000313" key="12">
    <source>
        <dbReference type="Proteomes" id="UP000826195"/>
    </source>
</evidence>
<keyword evidence="12" id="KW-1185">Reference proteome</keyword>
<organism evidence="11 12">
    <name type="scientific">Cotesia glomerata</name>
    <name type="common">Lepidopteran parasitic wasp</name>
    <name type="synonym">Apanteles glomeratus</name>
    <dbReference type="NCBI Taxonomy" id="32391"/>
    <lineage>
        <taxon>Eukaryota</taxon>
        <taxon>Metazoa</taxon>
        <taxon>Ecdysozoa</taxon>
        <taxon>Arthropoda</taxon>
        <taxon>Hexapoda</taxon>
        <taxon>Insecta</taxon>
        <taxon>Pterygota</taxon>
        <taxon>Neoptera</taxon>
        <taxon>Endopterygota</taxon>
        <taxon>Hymenoptera</taxon>
        <taxon>Apocrita</taxon>
        <taxon>Ichneumonoidea</taxon>
        <taxon>Braconidae</taxon>
        <taxon>Microgastrinae</taxon>
        <taxon>Cotesia</taxon>
    </lineage>
</organism>
<keyword evidence="9 10" id="KW-0807">Transducer</keyword>
<feature type="transmembrane region" description="Helical" evidence="10">
    <location>
        <begin position="417"/>
        <end position="441"/>
    </location>
</feature>
<comment type="caution">
    <text evidence="10">Lacks conserved residue(s) required for the propagation of feature annotation.</text>
</comment>
<dbReference type="PANTHER" id="PTHR21137:SF35">
    <property type="entry name" value="ODORANT RECEPTOR 19A-RELATED"/>
    <property type="match status" value="1"/>
</dbReference>
<evidence type="ECO:0000256" key="4">
    <source>
        <dbReference type="ARBA" id="ARBA00022692"/>
    </source>
</evidence>
<comment type="subcellular location">
    <subcellularLocation>
        <location evidence="1 10">Cell membrane</location>
        <topology evidence="1 10">Multi-pass membrane protein</topology>
    </subcellularLocation>
</comment>
<keyword evidence="5 10" id="KW-0552">Olfaction</keyword>
<feature type="transmembrane region" description="Helical" evidence="10">
    <location>
        <begin position="194"/>
        <end position="216"/>
    </location>
</feature>
<accession>A0AAV7HVT9</accession>
<keyword evidence="6 10" id="KW-1133">Transmembrane helix</keyword>
<reference evidence="11 12" key="1">
    <citation type="journal article" date="2021" name="J. Hered.">
        <title>A chromosome-level genome assembly of the parasitoid wasp, Cotesia glomerata (Hymenoptera: Braconidae).</title>
        <authorList>
            <person name="Pinto B.J."/>
            <person name="Weis J.J."/>
            <person name="Gamble T."/>
            <person name="Ode P.J."/>
            <person name="Paul R."/>
            <person name="Zaspel J.M."/>
        </authorList>
    </citation>
    <scope>NUCLEOTIDE SEQUENCE [LARGE SCALE GENOMIC DNA]</scope>
    <source>
        <strain evidence="11">CgM1</strain>
    </source>
</reference>
<dbReference type="AlphaFoldDB" id="A0AAV7HVT9"/>
<proteinExistence type="inferred from homology"/>
<evidence type="ECO:0000256" key="10">
    <source>
        <dbReference type="RuleBase" id="RU351113"/>
    </source>
</evidence>
<dbReference type="Proteomes" id="UP000826195">
    <property type="component" value="Unassembled WGS sequence"/>
</dbReference>
<evidence type="ECO:0000256" key="5">
    <source>
        <dbReference type="ARBA" id="ARBA00022725"/>
    </source>
</evidence>
<evidence type="ECO:0000256" key="6">
    <source>
        <dbReference type="ARBA" id="ARBA00022989"/>
    </source>
</evidence>
<name>A0AAV7HVT9_COTGL</name>
<keyword evidence="7 10" id="KW-0472">Membrane</keyword>
<dbReference type="GO" id="GO:0007165">
    <property type="term" value="P:signal transduction"/>
    <property type="evidence" value="ECO:0007669"/>
    <property type="project" value="UniProtKB-KW"/>
</dbReference>
<feature type="transmembrane region" description="Helical" evidence="10">
    <location>
        <begin position="290"/>
        <end position="312"/>
    </location>
</feature>